<proteinExistence type="predicted"/>
<dbReference type="STRING" id="157072.A0A024TE61"/>
<dbReference type="PRINTS" id="PR00109">
    <property type="entry name" value="TYRKINASE"/>
</dbReference>
<evidence type="ECO:0000313" key="3">
    <source>
        <dbReference type="EMBL" id="ETV91642.1"/>
    </source>
</evidence>
<keyword evidence="3" id="KW-0418">Kinase</keyword>
<evidence type="ECO:0000256" key="1">
    <source>
        <dbReference type="SAM" id="Phobius"/>
    </source>
</evidence>
<dbReference type="SUPFAM" id="SSF56112">
    <property type="entry name" value="Protein kinase-like (PK-like)"/>
    <property type="match status" value="1"/>
</dbReference>
<feature type="transmembrane region" description="Helical" evidence="1">
    <location>
        <begin position="148"/>
        <end position="170"/>
    </location>
</feature>
<dbReference type="GO" id="GO:0005524">
    <property type="term" value="F:ATP binding"/>
    <property type="evidence" value="ECO:0007669"/>
    <property type="project" value="InterPro"/>
</dbReference>
<feature type="transmembrane region" description="Helical" evidence="1">
    <location>
        <begin position="182"/>
        <end position="202"/>
    </location>
</feature>
<feature type="transmembrane region" description="Helical" evidence="1">
    <location>
        <begin position="12"/>
        <end position="32"/>
    </location>
</feature>
<dbReference type="RefSeq" id="XP_008879761.1">
    <property type="nucleotide sequence ID" value="XM_008881539.1"/>
</dbReference>
<dbReference type="SMART" id="SM00220">
    <property type="entry name" value="S_TKc"/>
    <property type="match status" value="1"/>
</dbReference>
<gene>
    <name evidence="3" type="ORF">H310_13888</name>
</gene>
<dbReference type="PROSITE" id="PS00108">
    <property type="entry name" value="PROTEIN_KINASE_ST"/>
    <property type="match status" value="1"/>
</dbReference>
<feature type="transmembrane region" description="Helical" evidence="1">
    <location>
        <begin position="114"/>
        <end position="136"/>
    </location>
</feature>
<dbReference type="Gene3D" id="1.10.510.10">
    <property type="entry name" value="Transferase(Phosphotransferase) domain 1"/>
    <property type="match status" value="1"/>
</dbReference>
<keyword evidence="1" id="KW-0472">Membrane</keyword>
<feature type="transmembrane region" description="Helical" evidence="1">
    <location>
        <begin position="44"/>
        <end position="64"/>
    </location>
</feature>
<keyword evidence="1" id="KW-0812">Transmembrane</keyword>
<dbReference type="GeneID" id="20090938"/>
<dbReference type="EMBL" id="KI914008">
    <property type="protein sequence ID" value="ETV91642.1"/>
    <property type="molecule type" value="Genomic_DNA"/>
</dbReference>
<feature type="transmembrane region" description="Helical" evidence="1">
    <location>
        <begin position="84"/>
        <end position="102"/>
    </location>
</feature>
<dbReference type="InterPro" id="IPR000719">
    <property type="entry name" value="Prot_kinase_dom"/>
</dbReference>
<dbReference type="VEuPathDB" id="FungiDB:H310_13888"/>
<dbReference type="eggNOG" id="KOG0192">
    <property type="taxonomic scope" value="Eukaryota"/>
</dbReference>
<feature type="domain" description="Protein kinase" evidence="2">
    <location>
        <begin position="302"/>
        <end position="584"/>
    </location>
</feature>
<organism evidence="3">
    <name type="scientific">Aphanomyces invadans</name>
    <dbReference type="NCBI Taxonomy" id="157072"/>
    <lineage>
        <taxon>Eukaryota</taxon>
        <taxon>Sar</taxon>
        <taxon>Stramenopiles</taxon>
        <taxon>Oomycota</taxon>
        <taxon>Saprolegniomycetes</taxon>
        <taxon>Saprolegniales</taxon>
        <taxon>Verrucalvaceae</taxon>
        <taxon>Aphanomyces</taxon>
    </lineage>
</organism>
<dbReference type="PANTHER" id="PTHR44329">
    <property type="entry name" value="SERINE/THREONINE-PROTEIN KINASE TNNI3K-RELATED"/>
    <property type="match status" value="1"/>
</dbReference>
<protein>
    <submittedName>
        <fullName evidence="3">TKL protein kinase</fullName>
    </submittedName>
</protein>
<dbReference type="CDD" id="cd13999">
    <property type="entry name" value="STKc_MAP3K-like"/>
    <property type="match status" value="1"/>
</dbReference>
<keyword evidence="1" id="KW-1133">Transmembrane helix</keyword>
<name>A0A024TE61_9STRA</name>
<evidence type="ECO:0000259" key="2">
    <source>
        <dbReference type="PROSITE" id="PS50011"/>
    </source>
</evidence>
<accession>A0A024TE61</accession>
<dbReference type="PROSITE" id="PS50011">
    <property type="entry name" value="PROTEIN_KINASE_DOM"/>
    <property type="match status" value="1"/>
</dbReference>
<sequence>MAASLEPSQLVVTIVKICCQVLSSCGALFMLLSLRNSPTTSSKILCFTAMSDFIFSTTGALFTIARVLDVSNWAIHIFLGAPHWSFEISSFLWTATLVLYILSRQARHPSFEIAYAHAVVWTCVMLYMALESYALLCTIEQLNKLARIIWDAFAVVTLVTVSYGLCAVRAHKLRTGQLGQSIILGKLVGYMLLFVGCVTPNITNDVLSLALPPSSSPDTNATSAAASEDSIPADLFGQIASVLFALWPLGTSLVYSSRLPWCSPLSKQPSNLSHRHHLHLMLGPQAAQSSRNLPPPKELVGLEIGPQIGQGIAVVYKGTWRGAVVAVKMKTLFVDDDALADAAFVHECNQEIQEEALVMKRLTHPNIVLFMEAGFYHGSICIVSEYCARGSLRDVLRSPLLWPMKIRLALGLAYGLQYLHNSRMIHRDLKSPNILVDETWHAKIADFGTLRLAEIVRNQNPQIKSVEMTGLVGTTRWMAPEVIQSKKLYTEKIDIYSLGVILWEMIDGKELPYEQLRWNHEIERAILDGKRPSIAPHSCPPRWKVLIHLCWHVEPTERPTIGELIRSLQRVATEDIKDIRHPHVPFVGNLQQMDCDYILKYTRCDVDYDNQHMYATNSSSVNTIALLEDTSSSSMASQSAMYTM</sequence>
<dbReference type="InterPro" id="IPR008271">
    <property type="entry name" value="Ser/Thr_kinase_AS"/>
</dbReference>
<reference evidence="3" key="1">
    <citation type="submission" date="2013-12" db="EMBL/GenBank/DDBJ databases">
        <title>The Genome Sequence of Aphanomyces invadans NJM9701.</title>
        <authorList>
            <consortium name="The Broad Institute Genomics Platform"/>
            <person name="Russ C."/>
            <person name="Tyler B."/>
            <person name="van West P."/>
            <person name="Dieguez-Uribeondo J."/>
            <person name="Young S.K."/>
            <person name="Zeng Q."/>
            <person name="Gargeya S."/>
            <person name="Fitzgerald M."/>
            <person name="Abouelleil A."/>
            <person name="Alvarado L."/>
            <person name="Chapman S.B."/>
            <person name="Gainer-Dewar J."/>
            <person name="Goldberg J."/>
            <person name="Griggs A."/>
            <person name="Gujja S."/>
            <person name="Hansen M."/>
            <person name="Howarth C."/>
            <person name="Imamovic A."/>
            <person name="Ireland A."/>
            <person name="Larimer J."/>
            <person name="McCowan C."/>
            <person name="Murphy C."/>
            <person name="Pearson M."/>
            <person name="Poon T.W."/>
            <person name="Priest M."/>
            <person name="Roberts A."/>
            <person name="Saif S."/>
            <person name="Shea T."/>
            <person name="Sykes S."/>
            <person name="Wortman J."/>
            <person name="Nusbaum C."/>
            <person name="Birren B."/>
        </authorList>
    </citation>
    <scope>NUCLEOTIDE SEQUENCE [LARGE SCALE GENOMIC DNA]</scope>
    <source>
        <strain evidence="3">NJM9701</strain>
    </source>
</reference>
<dbReference type="InterPro" id="IPR051681">
    <property type="entry name" value="Ser/Thr_Kinases-Pseudokinases"/>
</dbReference>
<dbReference type="InterPro" id="IPR001245">
    <property type="entry name" value="Ser-Thr/Tyr_kinase_cat_dom"/>
</dbReference>
<dbReference type="InterPro" id="IPR011009">
    <property type="entry name" value="Kinase-like_dom_sf"/>
</dbReference>
<dbReference type="OrthoDB" id="122279at2759"/>
<keyword evidence="3" id="KW-0808">Transferase</keyword>
<dbReference type="Pfam" id="PF07714">
    <property type="entry name" value="PK_Tyr_Ser-Thr"/>
    <property type="match status" value="1"/>
</dbReference>
<dbReference type="GO" id="GO:0004674">
    <property type="term" value="F:protein serine/threonine kinase activity"/>
    <property type="evidence" value="ECO:0007669"/>
    <property type="project" value="TreeGrafter"/>
</dbReference>
<dbReference type="AlphaFoldDB" id="A0A024TE61"/>